<gene>
    <name evidence="5" type="ORF">IQ24_01025</name>
</gene>
<sequence>MMRKSLGLPRLRRGMVKVLPMLAAAVSVLATPISAPAYEAAEAHSSRPAPRDSENMRCTSDMSICISVATYVPDVCAAIERSAEISGIDPHFFARLLWKESLFEPGAISPVGAMGIAQFMPGTADMVGLDDPYNPAKAIAASARYLRSLTDNFGNMGLAAIAYNGGENRAARFVSGGGSLPWETQDYVEAITGRNAWTWRDDPPELGEVDIRLDKEQPFRAACIELAGNRRLREFKTQDHPWPWGVIVASHRSQSGVTTQVSRLNRQLRPILGGKRVSYVRRALTGSASRVYTAQIGYSSRTEAFAFCNRLKSLGGRCIVLKN</sequence>
<dbReference type="PANTHER" id="PTHR37423:SF2">
    <property type="entry name" value="MEMBRANE-BOUND LYTIC MUREIN TRANSGLYCOSYLASE C"/>
    <property type="match status" value="1"/>
</dbReference>
<evidence type="ECO:0000256" key="3">
    <source>
        <dbReference type="SAM" id="SignalP"/>
    </source>
</evidence>
<protein>
    <submittedName>
        <fullName evidence="5">Transglycosylase-like protein with SLT domain</fullName>
    </submittedName>
</protein>
<dbReference type="CDD" id="cd00254">
    <property type="entry name" value="LT-like"/>
    <property type="match status" value="1"/>
</dbReference>
<dbReference type="InterPro" id="IPR008258">
    <property type="entry name" value="Transglycosylase_SLT_dom_1"/>
</dbReference>
<comment type="caution">
    <text evidence="5">The sequence shown here is derived from an EMBL/GenBank/DDBJ whole genome shotgun (WGS) entry which is preliminary data.</text>
</comment>
<feature type="domain" description="Transglycosylase SLT" evidence="4">
    <location>
        <begin position="79"/>
        <end position="172"/>
    </location>
</feature>
<proteinExistence type="inferred from homology"/>
<evidence type="ECO:0000313" key="5">
    <source>
        <dbReference type="EMBL" id="TWI35668.1"/>
    </source>
</evidence>
<accession>A0A562NTX1</accession>
<name>A0A562NTX1_9RHOB</name>
<dbReference type="Gene3D" id="1.10.530.10">
    <property type="match status" value="1"/>
</dbReference>
<comment type="similarity">
    <text evidence="2">Belongs to the virb1 family.</text>
</comment>
<dbReference type="InterPro" id="IPR023346">
    <property type="entry name" value="Lysozyme-like_dom_sf"/>
</dbReference>
<dbReference type="Proteomes" id="UP000316225">
    <property type="component" value="Unassembled WGS sequence"/>
</dbReference>
<comment type="similarity">
    <text evidence="1">Belongs to the transglycosylase Slt family.</text>
</comment>
<evidence type="ECO:0000313" key="6">
    <source>
        <dbReference type="Proteomes" id="UP000316225"/>
    </source>
</evidence>
<dbReference type="EMBL" id="VLKU01000003">
    <property type="protein sequence ID" value="TWI35668.1"/>
    <property type="molecule type" value="Genomic_DNA"/>
</dbReference>
<evidence type="ECO:0000256" key="2">
    <source>
        <dbReference type="ARBA" id="ARBA00009387"/>
    </source>
</evidence>
<keyword evidence="3" id="KW-0732">Signal</keyword>
<reference evidence="5 6" key="1">
    <citation type="journal article" date="2015" name="Stand. Genomic Sci.">
        <title>Genomic Encyclopedia of Bacterial and Archaeal Type Strains, Phase III: the genomes of soil and plant-associated and newly described type strains.</title>
        <authorList>
            <person name="Whitman W.B."/>
            <person name="Woyke T."/>
            <person name="Klenk H.P."/>
            <person name="Zhou Y."/>
            <person name="Lilburn T.G."/>
            <person name="Beck B.J."/>
            <person name="De Vos P."/>
            <person name="Vandamme P."/>
            <person name="Eisen J.A."/>
            <person name="Garrity G."/>
            <person name="Hugenholtz P."/>
            <person name="Kyrpides N.C."/>
        </authorList>
    </citation>
    <scope>NUCLEOTIDE SEQUENCE [LARGE SCALE GENOMIC DNA]</scope>
    <source>
        <strain evidence="5 6">CGMCC 1.5364</strain>
    </source>
</reference>
<dbReference type="PANTHER" id="PTHR37423">
    <property type="entry name" value="SOLUBLE LYTIC MUREIN TRANSGLYCOSYLASE-RELATED"/>
    <property type="match status" value="1"/>
</dbReference>
<evidence type="ECO:0000259" key="4">
    <source>
        <dbReference type="Pfam" id="PF01464"/>
    </source>
</evidence>
<organism evidence="5 6">
    <name type="scientific">Paracoccus sulfuroxidans</name>
    <dbReference type="NCBI Taxonomy" id="384678"/>
    <lineage>
        <taxon>Bacteria</taxon>
        <taxon>Pseudomonadati</taxon>
        <taxon>Pseudomonadota</taxon>
        <taxon>Alphaproteobacteria</taxon>
        <taxon>Rhodobacterales</taxon>
        <taxon>Paracoccaceae</taxon>
        <taxon>Paracoccus</taxon>
    </lineage>
</organism>
<feature type="signal peptide" evidence="3">
    <location>
        <begin position="1"/>
        <end position="37"/>
    </location>
</feature>
<keyword evidence="6" id="KW-1185">Reference proteome</keyword>
<dbReference type="AlphaFoldDB" id="A0A562NTX1"/>
<feature type="chain" id="PRO_5022077963" evidence="3">
    <location>
        <begin position="38"/>
        <end position="323"/>
    </location>
</feature>
<dbReference type="Pfam" id="PF01464">
    <property type="entry name" value="SLT"/>
    <property type="match status" value="1"/>
</dbReference>
<evidence type="ECO:0000256" key="1">
    <source>
        <dbReference type="ARBA" id="ARBA00007734"/>
    </source>
</evidence>
<dbReference type="SUPFAM" id="SSF53955">
    <property type="entry name" value="Lysozyme-like"/>
    <property type="match status" value="1"/>
</dbReference>